<reference evidence="19" key="1">
    <citation type="submission" date="2022-02" db="EMBL/GenBank/DDBJ databases">
        <title>Corynebacterium sp. from urogenital microbiome.</title>
        <authorList>
            <person name="Cappelli E.A."/>
            <person name="Ribeiro T.G."/>
            <person name="Peixe L."/>
        </authorList>
    </citation>
    <scope>NUCLEOTIDE SEQUENCE</scope>
    <source>
        <strain evidence="19">C9Ua_112</strain>
    </source>
</reference>
<keyword evidence="8" id="KW-0119">Carbohydrate metabolism</keyword>
<evidence type="ECO:0000256" key="2">
    <source>
        <dbReference type="ARBA" id="ARBA00005199"/>
    </source>
</evidence>
<dbReference type="Proteomes" id="UP001146505">
    <property type="component" value="Unassembled WGS sequence"/>
</dbReference>
<dbReference type="InterPro" id="IPR006047">
    <property type="entry name" value="GH13_cat_dom"/>
</dbReference>
<evidence type="ECO:0000313" key="19">
    <source>
        <dbReference type="EMBL" id="MCZ9305322.1"/>
    </source>
</evidence>
<dbReference type="Gene3D" id="2.60.40.10">
    <property type="entry name" value="Immunoglobulins"/>
    <property type="match status" value="1"/>
</dbReference>
<protein>
    <recommendedName>
        <fullName evidence="5 13">Malto-oligosyltrehalose trehalohydrolase</fullName>
        <shortName evidence="14">MTHase</shortName>
        <ecNumber evidence="4 13">3.2.1.141</ecNumber>
    </recommendedName>
    <alternativeName>
        <fullName evidence="11 14">4-alpha-D-((1-&gt;4)-alpha-D-glucano)trehalose trehalohydrolase</fullName>
    </alternativeName>
    <alternativeName>
        <fullName evidence="10 14">Maltooligosyl trehalose trehalohydrolase</fullName>
    </alternativeName>
</protein>
<feature type="active site" description="Nucleophile" evidence="15">
    <location>
        <position position="243"/>
    </location>
</feature>
<dbReference type="GeneID" id="301813347"/>
<dbReference type="Gene3D" id="1.10.10.760">
    <property type="entry name" value="E-set domains of sugar-utilizing enzymes"/>
    <property type="match status" value="1"/>
</dbReference>
<sequence length="565" mass="62904">MYSVWAPLAENVELVLRPATTGTEQRIPMTREADSWFLADVPANPGDRYGFSVDGSPVFPDPRSKRQPDGIHGLSEVWQIDKPRTQLGRPLQGEVIYELHVGTFTAAGTFDAAIEKLDELKAVGVTAIELMPVQPFGGKRNWGYDGVMWQAVTDVYGGPDGLLRFIDAAHDRDLAVVLDVVYNHFGPDGNYTGVFGPYTAGGSTGWGDVVNLQGRDSDEVRAYILEAVRQWTQEFGIDGLRLDAVHALDDTGAVSLIEQIRDAAEPAWIIAETDQNDPVYTEGYKVAQWNDDIHHAIHTVVSGEDHAYYSDFGTVEVLATTFQRVFWHDGRFSSFRGRTHGRPVTDPELWRFVTYTTTHDQTGNRAAGDRPSMNLSVKQQLAKAILVLTSPFTPMLFMGEEWGASTPFAFFVDHENEELNQATREGRMREFARAGWDPKDVPNPAAEETFRDSVLKWAERTESPHAEVLRGYTDLLEFRRTHRLAEAELLDVSWWADGEEPVSETLAGVNPTVPPIDADDELASGRWIELTYQAPDSLVKVTVNLADTPHDGLGLGPWEARYGTE</sequence>
<feature type="binding site" evidence="16">
    <location>
        <begin position="359"/>
        <end position="364"/>
    </location>
    <ligand>
        <name>substrate</name>
    </ligand>
</feature>
<dbReference type="GO" id="GO:0033942">
    <property type="term" value="F:4-alpha-D-(1-&gt;4)-alpha-D-glucanotrehalose trehalohydrolase activity"/>
    <property type="evidence" value="ECO:0007669"/>
    <property type="project" value="UniProtKB-EC"/>
</dbReference>
<comment type="pathway">
    <text evidence="2 14">Glycan biosynthesis; trehalose biosynthesis.</text>
</comment>
<evidence type="ECO:0000256" key="5">
    <source>
        <dbReference type="ARBA" id="ARBA00015938"/>
    </source>
</evidence>
<feature type="binding site" evidence="16">
    <location>
        <begin position="291"/>
        <end position="295"/>
    </location>
    <ligand>
        <name>substrate</name>
    </ligand>
</feature>
<dbReference type="CDD" id="cd11325">
    <property type="entry name" value="AmyAc_GTHase"/>
    <property type="match status" value="1"/>
</dbReference>
<dbReference type="InterPro" id="IPR012768">
    <property type="entry name" value="Trehalose_TreZ"/>
</dbReference>
<evidence type="ECO:0000256" key="14">
    <source>
        <dbReference type="PIRNR" id="PIRNR006337"/>
    </source>
</evidence>
<comment type="similarity">
    <text evidence="3 14">Belongs to the glycosyl hydrolase 13 family.</text>
</comment>
<proteinExistence type="inferred from homology"/>
<organism evidence="19 20">
    <name type="scientific">Corynebacterium macclintockiae</name>
    <dbReference type="NCBI Taxonomy" id="2913501"/>
    <lineage>
        <taxon>Bacteria</taxon>
        <taxon>Bacillati</taxon>
        <taxon>Actinomycetota</taxon>
        <taxon>Actinomycetes</taxon>
        <taxon>Mycobacteriales</taxon>
        <taxon>Corynebacteriaceae</taxon>
        <taxon>Corynebacterium</taxon>
    </lineage>
</organism>
<evidence type="ECO:0000256" key="8">
    <source>
        <dbReference type="ARBA" id="ARBA00023277"/>
    </source>
</evidence>
<feature type="site" description="Transition state stabilizer" evidence="17">
    <location>
        <position position="360"/>
    </location>
</feature>
<dbReference type="InterPro" id="IPR013783">
    <property type="entry name" value="Ig-like_fold"/>
</dbReference>
<accession>A0A9X3M6U5</accession>
<feature type="active site" description="Proton donor" evidence="15">
    <location>
        <position position="272"/>
    </location>
</feature>
<keyword evidence="20" id="KW-1185">Reference proteome</keyword>
<dbReference type="CDD" id="cd02853">
    <property type="entry name" value="E_set_MTHase_like_N"/>
    <property type="match status" value="1"/>
</dbReference>
<dbReference type="PANTHER" id="PTHR43002">
    <property type="entry name" value="GLYCOGEN DEBRANCHING ENZYME"/>
    <property type="match status" value="1"/>
</dbReference>
<dbReference type="InterPro" id="IPR017853">
    <property type="entry name" value="GH"/>
</dbReference>
<evidence type="ECO:0000256" key="4">
    <source>
        <dbReference type="ARBA" id="ARBA00012268"/>
    </source>
</evidence>
<dbReference type="EC" id="3.2.1.141" evidence="4 13"/>
<keyword evidence="9 14" id="KW-0326">Glycosidase</keyword>
<dbReference type="RefSeq" id="WP_269955027.1">
    <property type="nucleotide sequence ID" value="NZ_JAKMUV010000008.1"/>
</dbReference>
<dbReference type="GO" id="GO:0005737">
    <property type="term" value="C:cytoplasm"/>
    <property type="evidence" value="ECO:0007669"/>
    <property type="project" value="UniProtKB-SubCell"/>
</dbReference>
<dbReference type="InterPro" id="IPR004193">
    <property type="entry name" value="Glyco_hydro_13_N"/>
</dbReference>
<evidence type="ECO:0000256" key="3">
    <source>
        <dbReference type="ARBA" id="ARBA00008061"/>
    </source>
</evidence>
<feature type="domain" description="Glycosyl hydrolase family 13 catalytic" evidence="18">
    <location>
        <begin position="98"/>
        <end position="433"/>
    </location>
</feature>
<keyword evidence="6" id="KW-0963">Cytoplasm</keyword>
<dbReference type="InterPro" id="IPR014756">
    <property type="entry name" value="Ig_E-set"/>
</dbReference>
<evidence type="ECO:0000256" key="16">
    <source>
        <dbReference type="PIRSR" id="PIRSR006337-2"/>
    </source>
</evidence>
<evidence type="ECO:0000313" key="20">
    <source>
        <dbReference type="Proteomes" id="UP001146505"/>
    </source>
</evidence>
<dbReference type="NCBIfam" id="TIGR02402">
    <property type="entry name" value="trehalose_TreZ"/>
    <property type="match status" value="1"/>
</dbReference>
<evidence type="ECO:0000256" key="11">
    <source>
        <dbReference type="ARBA" id="ARBA00033284"/>
    </source>
</evidence>
<evidence type="ECO:0000256" key="6">
    <source>
        <dbReference type="ARBA" id="ARBA00022490"/>
    </source>
</evidence>
<dbReference type="InterPro" id="IPR044901">
    <property type="entry name" value="Trehalose_TreZ_E-set_sf"/>
</dbReference>
<dbReference type="Gene3D" id="3.20.20.80">
    <property type="entry name" value="Glycosidases"/>
    <property type="match status" value="1"/>
</dbReference>
<evidence type="ECO:0000256" key="13">
    <source>
        <dbReference type="NCBIfam" id="TIGR02402"/>
    </source>
</evidence>
<dbReference type="SMART" id="SM00642">
    <property type="entry name" value="Aamy"/>
    <property type="match status" value="1"/>
</dbReference>
<dbReference type="PIRSF" id="PIRSF006337">
    <property type="entry name" value="Trehalose_TreZ"/>
    <property type="match status" value="1"/>
</dbReference>
<name>A0A9X3M6U5_9CORY</name>
<comment type="subcellular location">
    <subcellularLocation>
        <location evidence="1 15">Cytoplasm</location>
    </subcellularLocation>
</comment>
<evidence type="ECO:0000256" key="15">
    <source>
        <dbReference type="PIRSR" id="PIRSR006337-1"/>
    </source>
</evidence>
<dbReference type="SUPFAM" id="SSF81296">
    <property type="entry name" value="E set domains"/>
    <property type="match status" value="1"/>
</dbReference>
<evidence type="ECO:0000256" key="7">
    <source>
        <dbReference type="ARBA" id="ARBA00022801"/>
    </source>
</evidence>
<dbReference type="Pfam" id="PF00128">
    <property type="entry name" value="Alpha-amylase"/>
    <property type="match status" value="1"/>
</dbReference>
<gene>
    <name evidence="19" type="primary">treZ</name>
    <name evidence="19" type="ORF">L8U58_07265</name>
</gene>
<dbReference type="SUPFAM" id="SSF51445">
    <property type="entry name" value="(Trans)glycosidases"/>
    <property type="match status" value="1"/>
</dbReference>
<dbReference type="GO" id="GO:0005992">
    <property type="term" value="P:trehalose biosynthetic process"/>
    <property type="evidence" value="ECO:0007669"/>
    <property type="project" value="UniProtKB-UniRule"/>
</dbReference>
<keyword evidence="7 14" id="KW-0378">Hydrolase</keyword>
<evidence type="ECO:0000256" key="1">
    <source>
        <dbReference type="ARBA" id="ARBA00004496"/>
    </source>
</evidence>
<evidence type="ECO:0000256" key="12">
    <source>
        <dbReference type="ARBA" id="ARBA00034013"/>
    </source>
</evidence>
<dbReference type="EMBL" id="JAKMUV010000008">
    <property type="protein sequence ID" value="MCZ9305322.1"/>
    <property type="molecule type" value="Genomic_DNA"/>
</dbReference>
<comment type="catalytic activity">
    <reaction evidence="12 14">
        <text>hydrolysis of (1-&gt;4)-alpha-D-glucosidic linkage in 4-alpha-D-[(1-&gt;4)-alpha-D-glucanosyl]n trehalose to yield trehalose and (1-&gt;4)-alpha-D-glucan.</text>
        <dbReference type="EC" id="3.2.1.141"/>
    </reaction>
</comment>
<evidence type="ECO:0000256" key="10">
    <source>
        <dbReference type="ARBA" id="ARBA00032057"/>
    </source>
</evidence>
<feature type="binding site" evidence="16">
    <location>
        <begin position="241"/>
        <end position="246"/>
    </location>
    <ligand>
        <name>substrate</name>
    </ligand>
</feature>
<dbReference type="AlphaFoldDB" id="A0A9X3M6U5"/>
<evidence type="ECO:0000256" key="17">
    <source>
        <dbReference type="PIRSR" id="PIRSR006337-3"/>
    </source>
</evidence>
<comment type="caution">
    <text evidence="19">The sequence shown here is derived from an EMBL/GenBank/DDBJ whole genome shotgun (WGS) entry which is preliminary data.</text>
</comment>
<evidence type="ECO:0000256" key="9">
    <source>
        <dbReference type="ARBA" id="ARBA00023295"/>
    </source>
</evidence>
<dbReference type="Pfam" id="PF02922">
    <property type="entry name" value="CBM_48"/>
    <property type="match status" value="1"/>
</dbReference>
<evidence type="ECO:0000259" key="18">
    <source>
        <dbReference type="SMART" id="SM00642"/>
    </source>
</evidence>